<dbReference type="AlphaFoldDB" id="A0A4R5M2Q7"/>
<evidence type="ECO:0000313" key="3">
    <source>
        <dbReference type="Proteomes" id="UP000295722"/>
    </source>
</evidence>
<reference evidence="2 3" key="1">
    <citation type="submission" date="2019-03" db="EMBL/GenBank/DDBJ databases">
        <title>Paraburkholderia sp. 4M-K11, isolated from subtropical forest soil.</title>
        <authorList>
            <person name="Gao Z.-H."/>
            <person name="Qiu L.-H."/>
        </authorList>
    </citation>
    <scope>NUCLEOTIDE SEQUENCE [LARGE SCALE GENOMIC DNA]</scope>
    <source>
        <strain evidence="2 3">4M-K11</strain>
    </source>
</reference>
<dbReference type="RefSeq" id="WP_133198235.1">
    <property type="nucleotide sequence ID" value="NZ_JBHUCW010000030.1"/>
</dbReference>
<dbReference type="OrthoDB" id="8565659at2"/>
<dbReference type="Gene3D" id="2.60.200.60">
    <property type="match status" value="1"/>
</dbReference>
<protein>
    <submittedName>
        <fullName evidence="2">PAAR domain-containing protein</fullName>
    </submittedName>
</protein>
<gene>
    <name evidence="2" type="ORF">EYW47_28740</name>
</gene>
<sequence>MTHRFIILLGDVTDHAGQVITGAPATKYDGLPIARVGDLVSCPLHGNNAIVGSSRFNVEGQPVALDGMHSACGSTLIASQRLFSTIESPRDKGGQYTPRWYRENAGQPVVPGTEDSGTTAWPGLSPQPPDNSPG</sequence>
<feature type="compositionally biased region" description="Pro residues" evidence="1">
    <location>
        <begin position="125"/>
        <end position="134"/>
    </location>
</feature>
<dbReference type="EMBL" id="SMRP01000019">
    <property type="protein sequence ID" value="TDG19857.1"/>
    <property type="molecule type" value="Genomic_DNA"/>
</dbReference>
<keyword evidence="3" id="KW-1185">Reference proteome</keyword>
<organism evidence="2 3">
    <name type="scientific">Paraburkholderia silviterrae</name>
    <dbReference type="NCBI Taxonomy" id="2528715"/>
    <lineage>
        <taxon>Bacteria</taxon>
        <taxon>Pseudomonadati</taxon>
        <taxon>Pseudomonadota</taxon>
        <taxon>Betaproteobacteria</taxon>
        <taxon>Burkholderiales</taxon>
        <taxon>Burkholderiaceae</taxon>
        <taxon>Paraburkholderia</taxon>
    </lineage>
</organism>
<dbReference type="Pfam" id="PF05488">
    <property type="entry name" value="PAAR_motif"/>
    <property type="match status" value="1"/>
</dbReference>
<accession>A0A4R5M2Q7</accession>
<comment type="caution">
    <text evidence="2">The sequence shown here is derived from an EMBL/GenBank/DDBJ whole genome shotgun (WGS) entry which is preliminary data.</text>
</comment>
<name>A0A4R5M2Q7_9BURK</name>
<dbReference type="InterPro" id="IPR008727">
    <property type="entry name" value="PAAR_motif"/>
</dbReference>
<evidence type="ECO:0000313" key="2">
    <source>
        <dbReference type="EMBL" id="TDG19857.1"/>
    </source>
</evidence>
<proteinExistence type="predicted"/>
<feature type="region of interest" description="Disordered" evidence="1">
    <location>
        <begin position="88"/>
        <end position="134"/>
    </location>
</feature>
<evidence type="ECO:0000256" key="1">
    <source>
        <dbReference type="SAM" id="MobiDB-lite"/>
    </source>
</evidence>
<dbReference type="Proteomes" id="UP000295722">
    <property type="component" value="Unassembled WGS sequence"/>
</dbReference>
<dbReference type="CDD" id="cd14744">
    <property type="entry name" value="PAAR_CT_2"/>
    <property type="match status" value="1"/>
</dbReference>